<evidence type="ECO:0000313" key="1">
    <source>
        <dbReference type="EMBL" id="MDQ0191261.1"/>
    </source>
</evidence>
<protein>
    <submittedName>
        <fullName evidence="1">Uncharacterized protein</fullName>
    </submittedName>
</protein>
<comment type="caution">
    <text evidence="1">The sequence shown here is derived from an EMBL/GenBank/DDBJ whole genome shotgun (WGS) entry which is preliminary data.</text>
</comment>
<sequence length="99" mass="11519">MNVAIEFDDEKSEDYVNEVAVVVQEACDPEWDGKAKVAIDRNLLRQIRYLLDQGYEHVCDRPDFGVNSVEAIWDAARVPVLTNDQELEGEYRFRDNERL</sequence>
<keyword evidence="2" id="KW-1185">Reference proteome</keyword>
<dbReference type="Proteomes" id="UP001232973">
    <property type="component" value="Unassembled WGS sequence"/>
</dbReference>
<name>A0ABT9XLS1_9BACL</name>
<reference evidence="1 2" key="1">
    <citation type="submission" date="2023-07" db="EMBL/GenBank/DDBJ databases">
        <title>Genomic Encyclopedia of Type Strains, Phase IV (KMG-IV): sequencing the most valuable type-strain genomes for metagenomic binning, comparative biology and taxonomic classification.</title>
        <authorList>
            <person name="Goeker M."/>
        </authorList>
    </citation>
    <scope>NUCLEOTIDE SEQUENCE [LARGE SCALE GENOMIC DNA]</scope>
    <source>
        <strain evidence="1 2">DSM 4006</strain>
    </source>
</reference>
<organism evidence="1 2">
    <name type="scientific">Alicyclobacillus cycloheptanicus</name>
    <dbReference type="NCBI Taxonomy" id="1457"/>
    <lineage>
        <taxon>Bacteria</taxon>
        <taxon>Bacillati</taxon>
        <taxon>Bacillota</taxon>
        <taxon>Bacilli</taxon>
        <taxon>Bacillales</taxon>
        <taxon>Alicyclobacillaceae</taxon>
        <taxon>Alicyclobacillus</taxon>
    </lineage>
</organism>
<dbReference type="EMBL" id="JAUSTP010000036">
    <property type="protein sequence ID" value="MDQ0191261.1"/>
    <property type="molecule type" value="Genomic_DNA"/>
</dbReference>
<evidence type="ECO:0000313" key="2">
    <source>
        <dbReference type="Proteomes" id="UP001232973"/>
    </source>
</evidence>
<gene>
    <name evidence="1" type="ORF">J2S03_003130</name>
</gene>
<accession>A0ABT9XLS1</accession>
<proteinExistence type="predicted"/>
<dbReference type="RefSeq" id="WP_274455136.1">
    <property type="nucleotide sequence ID" value="NZ_CP067097.1"/>
</dbReference>